<evidence type="ECO:0000256" key="8">
    <source>
        <dbReference type="ARBA" id="ARBA00022670"/>
    </source>
</evidence>
<dbReference type="InterPro" id="IPR019758">
    <property type="entry name" value="Pept_S26A_signal_pept_1_CS"/>
</dbReference>
<evidence type="ECO:0000256" key="7">
    <source>
        <dbReference type="ARBA" id="ARBA00022640"/>
    </source>
</evidence>
<evidence type="ECO:0000256" key="3">
    <source>
        <dbReference type="ARBA" id="ARBA00004370"/>
    </source>
</evidence>
<protein>
    <recommendedName>
        <fullName evidence="5">signal peptidase I</fullName>
        <ecNumber evidence="5">3.4.21.89</ecNumber>
    </recommendedName>
</protein>
<dbReference type="GO" id="GO:0009003">
    <property type="term" value="F:signal peptidase activity"/>
    <property type="evidence" value="ECO:0007669"/>
    <property type="project" value="UniProtKB-EC"/>
</dbReference>
<feature type="region of interest" description="Disordered" evidence="13">
    <location>
        <begin position="650"/>
        <end position="691"/>
    </location>
</feature>
<dbReference type="AlphaFoldDB" id="A0A0E0GU76"/>
<reference evidence="15" key="2">
    <citation type="submission" date="2018-04" db="EMBL/GenBank/DDBJ databases">
        <title>OnivRS2 (Oryza nivara Reference Sequence Version 2).</title>
        <authorList>
            <person name="Zhang J."/>
            <person name="Kudrna D."/>
            <person name="Lee S."/>
            <person name="Talag J."/>
            <person name="Rajasekar S."/>
            <person name="Welchert J."/>
            <person name="Hsing Y.-I."/>
            <person name="Wing R.A."/>
        </authorList>
    </citation>
    <scope>NUCLEOTIDE SEQUENCE [LARGE SCALE GENOMIC DNA]</scope>
    <source>
        <strain evidence="15">SL10</strain>
    </source>
</reference>
<keyword evidence="10" id="KW-0809">Transit peptide</keyword>
<accession>A0A0E0GU76</accession>
<evidence type="ECO:0000256" key="10">
    <source>
        <dbReference type="ARBA" id="ARBA00022946"/>
    </source>
</evidence>
<evidence type="ECO:0000256" key="9">
    <source>
        <dbReference type="ARBA" id="ARBA00022801"/>
    </source>
</evidence>
<comment type="catalytic activity">
    <reaction evidence="1">
        <text>Cleavage of hydrophobic, N-terminal signal or leader sequences from secreted and periplasmic proteins.</text>
        <dbReference type="EC" id="3.4.21.89"/>
    </reaction>
</comment>
<keyword evidence="9" id="KW-0378">Hydrolase</keyword>
<comment type="subcellular location">
    <subcellularLocation>
        <location evidence="3">Membrane</location>
    </subcellularLocation>
    <subcellularLocation>
        <location evidence="2">Plastid</location>
        <location evidence="2">Chloroplast</location>
    </subcellularLocation>
</comment>
<dbReference type="EC" id="3.4.21.89" evidence="5"/>
<dbReference type="NCBIfam" id="TIGR02227">
    <property type="entry name" value="sigpep_I_bact"/>
    <property type="match status" value="1"/>
</dbReference>
<dbReference type="EnsemblPlants" id="ONIVA03G36780.1">
    <property type="protein sequence ID" value="ONIVA03G36780.1"/>
    <property type="gene ID" value="ONIVA03G36780"/>
</dbReference>
<keyword evidence="11" id="KW-0472">Membrane</keyword>
<dbReference type="Pfam" id="PF10502">
    <property type="entry name" value="Peptidase_S26"/>
    <property type="match status" value="1"/>
</dbReference>
<dbReference type="STRING" id="4536.A0A0E0GU76"/>
<dbReference type="Gramene" id="ONIVA03G36780.1">
    <property type="protein sequence ID" value="ONIVA03G36780.1"/>
    <property type="gene ID" value="ONIVA03G36780"/>
</dbReference>
<feature type="region of interest" description="Disordered" evidence="13">
    <location>
        <begin position="180"/>
        <end position="222"/>
    </location>
</feature>
<keyword evidence="6" id="KW-0150">Chloroplast</keyword>
<dbReference type="InterPro" id="IPR019533">
    <property type="entry name" value="Peptidase_S26"/>
</dbReference>
<evidence type="ECO:0000256" key="4">
    <source>
        <dbReference type="ARBA" id="ARBA00009370"/>
    </source>
</evidence>
<dbReference type="PANTHER" id="PTHR43390">
    <property type="entry name" value="SIGNAL PEPTIDASE I"/>
    <property type="match status" value="1"/>
</dbReference>
<evidence type="ECO:0000256" key="5">
    <source>
        <dbReference type="ARBA" id="ARBA00013208"/>
    </source>
</evidence>
<evidence type="ECO:0000256" key="11">
    <source>
        <dbReference type="ARBA" id="ARBA00023136"/>
    </source>
</evidence>
<keyword evidence="8" id="KW-0645">Protease</keyword>
<dbReference type="InterPro" id="IPR000223">
    <property type="entry name" value="Pept_S26A_signal_pept_1"/>
</dbReference>
<feature type="compositionally biased region" description="Pro residues" evidence="13">
    <location>
        <begin position="207"/>
        <end position="217"/>
    </location>
</feature>
<dbReference type="GO" id="GO:0009535">
    <property type="term" value="C:chloroplast thylakoid membrane"/>
    <property type="evidence" value="ECO:0007669"/>
    <property type="project" value="TreeGrafter"/>
</dbReference>
<evidence type="ECO:0000313" key="15">
    <source>
        <dbReference type="EnsemblPlants" id="ONIVA03G36780.1"/>
    </source>
</evidence>
<dbReference type="PANTHER" id="PTHR43390:SF5">
    <property type="entry name" value="OS03G0765200 PROTEIN"/>
    <property type="match status" value="1"/>
</dbReference>
<dbReference type="GO" id="GO:0010027">
    <property type="term" value="P:thylakoid membrane organization"/>
    <property type="evidence" value="ECO:0007669"/>
    <property type="project" value="TreeGrafter"/>
</dbReference>
<reference evidence="15" key="1">
    <citation type="submission" date="2015-04" db="UniProtKB">
        <authorList>
            <consortium name="EnsemblPlants"/>
        </authorList>
    </citation>
    <scope>IDENTIFICATION</scope>
    <source>
        <strain evidence="15">SL10</strain>
    </source>
</reference>
<dbReference type="PRINTS" id="PR00727">
    <property type="entry name" value="LEADERPTASE"/>
</dbReference>
<evidence type="ECO:0000256" key="6">
    <source>
        <dbReference type="ARBA" id="ARBA00022528"/>
    </source>
</evidence>
<dbReference type="FunFam" id="2.10.109.10:FF:000012">
    <property type="entry name" value="Peptidase/ serine-type peptidase"/>
    <property type="match status" value="1"/>
</dbReference>
<sequence>MAIRITMSYSGYVAQSLASSFGLRCTAAAAASSGAAPGAGARFLQDALSRPFCLFASSRHSEYHHDADDHNHPKPKPKPKAKALPAASAIAANGGGHSLLLSRSCATKAPVNDPPSLLAVGLLTVFTSGMGSATGRVGASSLSASPSISSAFNPAALLPFLQATKWLPCSDLITSAAPSRKSARPVDVAKAPTAAPAATPVSRTKPAPAPSPRPAHVPSPAVAAPSKVGVKALVGSGVINSGVINSSGASSNVGVGVKPLVGSGAINSGAAGMVRKSSPALGAAAEVSRRNWLSRWVSSCSDDAKTVFAAVTVPLLYRSSLAEPRSIPSKSMYPTFDVGDRILAEKVSYVFREPNILDIVIFRAPPVLQALGYSSGDVFIKRIVAKGGDTVEVRDGKLLVNGVVQDEEFVLEPLNYEMDQVTVPQGYVFVLGDNRNNSFDSHNWGPLPVKNILGRSVLRYWPPSKITDTSSCSKKKRPLLDKPAFFFNLSYNVKCDALDHRYCFPLGNIFPDAILFSDFDGATIPAACNPHLHRPDEVNVPHARAKPQRAIAGDDVEPVGPIHLLHGRRGGAPPLHGFVGEPHQRRRRSRPCAELVALHGADPGGVGVERPDPDLRVGVPVVLLRHGIDDLLEESRLPRELRLRVAVAEGGEGGVGGSGGEGERGGGGGGGEQHEEEEAEKGQRRGGGSHG</sequence>
<dbReference type="InterPro" id="IPR019757">
    <property type="entry name" value="Pept_S26A_signal_pept_1_Lys-AS"/>
</dbReference>
<dbReference type="PROSITE" id="PS00761">
    <property type="entry name" value="SPASE_I_3"/>
    <property type="match status" value="1"/>
</dbReference>
<feature type="region of interest" description="Disordered" evidence="13">
    <location>
        <begin position="64"/>
        <end position="86"/>
    </location>
</feature>
<evidence type="ECO:0000259" key="14">
    <source>
        <dbReference type="Pfam" id="PF10502"/>
    </source>
</evidence>
<dbReference type="InterPro" id="IPR036286">
    <property type="entry name" value="LexA/Signal_pep-like_sf"/>
</dbReference>
<evidence type="ECO:0000256" key="13">
    <source>
        <dbReference type="SAM" id="MobiDB-lite"/>
    </source>
</evidence>
<dbReference type="CDD" id="cd06530">
    <property type="entry name" value="S26_SPase_I"/>
    <property type="match status" value="1"/>
</dbReference>
<feature type="active site" evidence="12">
    <location>
        <position position="331"/>
    </location>
</feature>
<keyword evidence="7" id="KW-0934">Plastid</keyword>
<dbReference type="PROSITE" id="PS00760">
    <property type="entry name" value="SPASE_I_2"/>
    <property type="match status" value="1"/>
</dbReference>
<dbReference type="InterPro" id="IPR019756">
    <property type="entry name" value="Pept_S26A_signal_pept_1_Ser-AS"/>
</dbReference>
<dbReference type="eggNOG" id="KOG0171">
    <property type="taxonomic scope" value="Eukaryota"/>
</dbReference>
<evidence type="ECO:0000313" key="16">
    <source>
        <dbReference type="Proteomes" id="UP000006591"/>
    </source>
</evidence>
<feature type="compositionally biased region" description="Gly residues" evidence="13">
    <location>
        <begin position="650"/>
        <end position="671"/>
    </location>
</feature>
<evidence type="ECO:0000256" key="12">
    <source>
        <dbReference type="PIRSR" id="PIRSR600223-1"/>
    </source>
</evidence>
<feature type="domain" description="Peptidase S26" evidence="14">
    <location>
        <begin position="304"/>
        <end position="461"/>
    </location>
</feature>
<keyword evidence="16" id="KW-1185">Reference proteome</keyword>
<dbReference type="GO" id="GO:0006465">
    <property type="term" value="P:signal peptide processing"/>
    <property type="evidence" value="ECO:0007669"/>
    <property type="project" value="InterPro"/>
</dbReference>
<organism evidence="15">
    <name type="scientific">Oryza nivara</name>
    <name type="common">Indian wild rice</name>
    <name type="synonym">Oryza sativa f. spontanea</name>
    <dbReference type="NCBI Taxonomy" id="4536"/>
    <lineage>
        <taxon>Eukaryota</taxon>
        <taxon>Viridiplantae</taxon>
        <taxon>Streptophyta</taxon>
        <taxon>Embryophyta</taxon>
        <taxon>Tracheophyta</taxon>
        <taxon>Spermatophyta</taxon>
        <taxon>Magnoliopsida</taxon>
        <taxon>Liliopsida</taxon>
        <taxon>Poales</taxon>
        <taxon>Poaceae</taxon>
        <taxon>BOP clade</taxon>
        <taxon>Oryzoideae</taxon>
        <taxon>Oryzeae</taxon>
        <taxon>Oryzinae</taxon>
        <taxon>Oryza</taxon>
    </lineage>
</organism>
<feature type="active site" evidence="12">
    <location>
        <position position="381"/>
    </location>
</feature>
<comment type="similarity">
    <text evidence="4">Belongs to the peptidase S26 family.</text>
</comment>
<name>A0A0E0GU76_ORYNI</name>
<dbReference type="PROSITE" id="PS00501">
    <property type="entry name" value="SPASE_I_1"/>
    <property type="match status" value="1"/>
</dbReference>
<proteinExistence type="inferred from homology"/>
<evidence type="ECO:0000256" key="2">
    <source>
        <dbReference type="ARBA" id="ARBA00004229"/>
    </source>
</evidence>
<dbReference type="GO" id="GO:0004252">
    <property type="term" value="F:serine-type endopeptidase activity"/>
    <property type="evidence" value="ECO:0007669"/>
    <property type="project" value="InterPro"/>
</dbReference>
<dbReference type="SUPFAM" id="SSF51306">
    <property type="entry name" value="LexA/Signal peptidase"/>
    <property type="match status" value="1"/>
</dbReference>
<feature type="compositionally biased region" description="Low complexity" evidence="13">
    <location>
        <begin position="189"/>
        <end position="200"/>
    </location>
</feature>
<evidence type="ECO:0000256" key="1">
    <source>
        <dbReference type="ARBA" id="ARBA00000677"/>
    </source>
</evidence>
<dbReference type="Proteomes" id="UP000006591">
    <property type="component" value="Chromosome 3"/>
</dbReference>
<dbReference type="Gene3D" id="2.10.109.10">
    <property type="entry name" value="Umud Fragment, subunit A"/>
    <property type="match status" value="1"/>
</dbReference>